<comment type="caution">
    <text evidence="1">The sequence shown here is derived from an EMBL/GenBank/DDBJ whole genome shotgun (WGS) entry which is preliminary data.</text>
</comment>
<reference evidence="1" key="1">
    <citation type="submission" date="2021-07" db="EMBL/GenBank/DDBJ databases">
        <authorList>
            <person name="Stanton E."/>
        </authorList>
    </citation>
    <scope>NUCLEOTIDE SEQUENCE</scope>
    <source>
        <strain evidence="1">2021EL-01139</strain>
    </source>
</reference>
<evidence type="ECO:0000313" key="2">
    <source>
        <dbReference type="Proteomes" id="UP001155882"/>
    </source>
</evidence>
<protein>
    <submittedName>
        <fullName evidence="1">Uncharacterized protein</fullName>
    </submittedName>
</protein>
<accession>A0AAE2ZES1</accession>
<dbReference type="AlphaFoldDB" id="A0AAE2ZES1"/>
<sequence>MPTPAPFYADAWRKGQGCKLPTGAAPDKPLNVVKLKGRLAVRYSRRKSGCVIFSDCVVNLSPSPSARA</sequence>
<dbReference type="RefSeq" id="WP_219197786.1">
    <property type="nucleotide sequence ID" value="NZ_JAHWLI010000096.1"/>
</dbReference>
<name>A0AAE2ZES1_PRORE</name>
<organism evidence="1 2">
    <name type="scientific">Providencia rettgeri</name>
    <dbReference type="NCBI Taxonomy" id="587"/>
    <lineage>
        <taxon>Bacteria</taxon>
        <taxon>Pseudomonadati</taxon>
        <taxon>Pseudomonadota</taxon>
        <taxon>Gammaproteobacteria</taxon>
        <taxon>Enterobacterales</taxon>
        <taxon>Morganellaceae</taxon>
        <taxon>Providencia</taxon>
    </lineage>
</organism>
<proteinExistence type="predicted"/>
<dbReference type="Proteomes" id="UP001155882">
    <property type="component" value="Unassembled WGS sequence"/>
</dbReference>
<dbReference type="EMBL" id="JAHWLI010000096">
    <property type="protein sequence ID" value="MBW3118692.1"/>
    <property type="molecule type" value="Genomic_DNA"/>
</dbReference>
<evidence type="ECO:0000313" key="1">
    <source>
        <dbReference type="EMBL" id="MBW3118692.1"/>
    </source>
</evidence>
<gene>
    <name evidence="1" type="ORF">KYI77_19820</name>
</gene>